<dbReference type="STRING" id="1858805.M5FTS2"/>
<dbReference type="RefSeq" id="XP_040623524.1">
    <property type="nucleotide sequence ID" value="XM_040767671.1"/>
</dbReference>
<feature type="region of interest" description="Disordered" evidence="1">
    <location>
        <begin position="501"/>
        <end position="903"/>
    </location>
</feature>
<dbReference type="GeneID" id="63682733"/>
<name>M5FTS2_DACPD</name>
<dbReference type="OMA" id="WISQVEN"/>
<dbReference type="AlphaFoldDB" id="M5FTS2"/>
<feature type="compositionally biased region" description="Low complexity" evidence="1">
    <location>
        <begin position="826"/>
        <end position="844"/>
    </location>
</feature>
<feature type="region of interest" description="Disordered" evidence="1">
    <location>
        <begin position="1102"/>
        <end position="1123"/>
    </location>
</feature>
<feature type="compositionally biased region" description="Low complexity" evidence="1">
    <location>
        <begin position="616"/>
        <end position="632"/>
    </location>
</feature>
<feature type="compositionally biased region" description="Basic and acidic residues" evidence="1">
    <location>
        <begin position="945"/>
        <end position="962"/>
    </location>
</feature>
<accession>M5FTS2</accession>
<feature type="region of interest" description="Disordered" evidence="1">
    <location>
        <begin position="79"/>
        <end position="107"/>
    </location>
</feature>
<dbReference type="OrthoDB" id="2148418at2759"/>
<gene>
    <name evidence="2" type="ORF">DACRYDRAFT_102814</name>
</gene>
<organism evidence="2 3">
    <name type="scientific">Dacryopinax primogenitus (strain DJM 731)</name>
    <name type="common">Brown rot fungus</name>
    <dbReference type="NCBI Taxonomy" id="1858805"/>
    <lineage>
        <taxon>Eukaryota</taxon>
        <taxon>Fungi</taxon>
        <taxon>Dikarya</taxon>
        <taxon>Basidiomycota</taxon>
        <taxon>Agaricomycotina</taxon>
        <taxon>Dacrymycetes</taxon>
        <taxon>Dacrymycetales</taxon>
        <taxon>Dacrymycetaceae</taxon>
        <taxon>Dacryopinax</taxon>
    </lineage>
</organism>
<evidence type="ECO:0000313" key="3">
    <source>
        <dbReference type="Proteomes" id="UP000030653"/>
    </source>
</evidence>
<feature type="compositionally biased region" description="Polar residues" evidence="1">
    <location>
        <begin position="605"/>
        <end position="615"/>
    </location>
</feature>
<feature type="compositionally biased region" description="Low complexity" evidence="1">
    <location>
        <begin position="93"/>
        <end position="107"/>
    </location>
</feature>
<dbReference type="Proteomes" id="UP000030653">
    <property type="component" value="Unassembled WGS sequence"/>
</dbReference>
<feature type="compositionally biased region" description="Basic and acidic residues" evidence="1">
    <location>
        <begin position="562"/>
        <end position="596"/>
    </location>
</feature>
<proteinExistence type="predicted"/>
<keyword evidence="3" id="KW-1185">Reference proteome</keyword>
<evidence type="ECO:0000313" key="2">
    <source>
        <dbReference type="EMBL" id="EJT96626.1"/>
    </source>
</evidence>
<feature type="region of interest" description="Disordered" evidence="1">
    <location>
        <begin position="929"/>
        <end position="1044"/>
    </location>
</feature>
<dbReference type="EMBL" id="JH795882">
    <property type="protein sequence ID" value="EJT96626.1"/>
    <property type="molecule type" value="Genomic_DNA"/>
</dbReference>
<sequence length="1123" mass="120527">MADSITLTVTTPIRTTEDSIPIIISTTTLEDQYVSGEERLDANQDRCWGDSSKGEAFVPEEILAVIKETPERFTIHGKAAQSTEELDDDGDAADTSSSSSPSTPDESLLLSPLIRRVAGPVSYAEDMFLVALSTPTPRLHNLSRAVTPRSPVPQSELSLARNIPLPLSPLIGSPQNPSDLTIAFNIPLPMSPTQELPSYELSELSVARNIPLPLSPPVINSTFPSSSPTSATILPPNLLTMATSLVSPGSSSSPLLDVVIPRMQEEAFRLFFETPMVPPAETLGTVQPSEVWIKDTPSEPLADVDQDCGETSVEIGRGTLREAFAASPGSRPVNLVQETSVDFLVPIGGDSSMSISIPHPSSMTASDISMSSLLNTAFPSTMSLNTDSMDSLEILRTPVPPSDSSHSSSDMQVPTIAQLLEQTAFTFTFPPITRTATPLPQAGQTNLPALRLSEIIRPDAFLSSPQSENPSRLPSAVPSPAPIRPPVSLADKLFGLSLPQAFSSPVKPVQPVTNRTSKAEMPEEQGFSYYIPEPPSTPRRATSTISAVQKPKLAKRAASAPGDKDGSKSDHRPDKEKKKKRKEEVKDLTQLTDKENSAPPAPRLTRSTSARSIQLSTRVASAIAATVAVSRSPLKQMDGSTGGQPISPTRTLPPKSAKPNVSAKAPSTSKLPTASKPKRSGLPVPSTIPRPTTATKLPMPSSFRNTSSLKTSMPAPTLPQRANVPVPATRVPSPARPQRGRLAESAPRMGVSPAPPLFTGVRSLAPAPPFPSFDFRSPFPTAPSPAIRNLGSPVRVVKNSTTQEVPLRRVNVNPLTETKKGPSPPTSSEVAAPPTSSSSTVSEAPPAPAATGTRAIRRMPARQAKVDSPVQNGAIRPPAAKSRVASMKKLSTQPGSRPPGLSDVELRQLTAKNTRKNEQYHSQMDLVIIYRDEPRPPSPSSRIRTVADKEKEERKTSRDERAKRRNIARGSSDTETELPEIVELPLKHMRGPGDEDDYVTPAKRRRVEAGSQASDSGEDLNDSKATKGSRRSSGAGRKRPFKAVRWDKALVVNSQRPPNCGPTQQKADGVAPDYHLDVMGNIPEAGQVPKEIEKERIKVSKYIYNDDDDADSAKTTKRSRKGE</sequence>
<protein>
    <submittedName>
        <fullName evidence="2">Uncharacterized protein</fullName>
    </submittedName>
</protein>
<reference evidence="2 3" key="1">
    <citation type="journal article" date="2012" name="Science">
        <title>The Paleozoic origin of enzymatic lignin decomposition reconstructed from 31 fungal genomes.</title>
        <authorList>
            <person name="Floudas D."/>
            <person name="Binder M."/>
            <person name="Riley R."/>
            <person name="Barry K."/>
            <person name="Blanchette R.A."/>
            <person name="Henrissat B."/>
            <person name="Martinez A.T."/>
            <person name="Otillar R."/>
            <person name="Spatafora J.W."/>
            <person name="Yadav J.S."/>
            <person name="Aerts A."/>
            <person name="Benoit I."/>
            <person name="Boyd A."/>
            <person name="Carlson A."/>
            <person name="Copeland A."/>
            <person name="Coutinho P.M."/>
            <person name="de Vries R.P."/>
            <person name="Ferreira P."/>
            <person name="Findley K."/>
            <person name="Foster B."/>
            <person name="Gaskell J."/>
            <person name="Glotzer D."/>
            <person name="Gorecki P."/>
            <person name="Heitman J."/>
            <person name="Hesse C."/>
            <person name="Hori C."/>
            <person name="Igarashi K."/>
            <person name="Jurgens J.A."/>
            <person name="Kallen N."/>
            <person name="Kersten P."/>
            <person name="Kohler A."/>
            <person name="Kuees U."/>
            <person name="Kumar T.K.A."/>
            <person name="Kuo A."/>
            <person name="LaButti K."/>
            <person name="Larrondo L.F."/>
            <person name="Lindquist E."/>
            <person name="Ling A."/>
            <person name="Lombard V."/>
            <person name="Lucas S."/>
            <person name="Lundell T."/>
            <person name="Martin R."/>
            <person name="McLaughlin D.J."/>
            <person name="Morgenstern I."/>
            <person name="Morin E."/>
            <person name="Murat C."/>
            <person name="Nagy L.G."/>
            <person name="Nolan M."/>
            <person name="Ohm R.A."/>
            <person name="Patyshakuliyeva A."/>
            <person name="Rokas A."/>
            <person name="Ruiz-Duenas F.J."/>
            <person name="Sabat G."/>
            <person name="Salamov A."/>
            <person name="Samejima M."/>
            <person name="Schmutz J."/>
            <person name="Slot J.C."/>
            <person name="St John F."/>
            <person name="Stenlid J."/>
            <person name="Sun H."/>
            <person name="Sun S."/>
            <person name="Syed K."/>
            <person name="Tsang A."/>
            <person name="Wiebenga A."/>
            <person name="Young D."/>
            <person name="Pisabarro A."/>
            <person name="Eastwood D.C."/>
            <person name="Martin F."/>
            <person name="Cullen D."/>
            <person name="Grigoriev I.V."/>
            <person name="Hibbett D.S."/>
        </authorList>
    </citation>
    <scope>NUCLEOTIDE SEQUENCE [LARGE SCALE GENOMIC DNA]</scope>
    <source>
        <strain evidence="2 3">DJM-731 SS1</strain>
    </source>
</reference>
<feature type="compositionally biased region" description="Polar residues" evidence="1">
    <location>
        <begin position="702"/>
        <end position="711"/>
    </location>
</feature>
<evidence type="ECO:0000256" key="1">
    <source>
        <dbReference type="SAM" id="MobiDB-lite"/>
    </source>
</evidence>
<dbReference type="HOGENOM" id="CLU_280059_0_0_1"/>